<evidence type="ECO:0000313" key="2">
    <source>
        <dbReference type="EMBL" id="KXK58286.1"/>
    </source>
</evidence>
<gene>
    <name evidence="2" type="ORF">AWW66_30655</name>
</gene>
<dbReference type="EMBL" id="LRQV01000215">
    <property type="protein sequence ID" value="KXK58286.1"/>
    <property type="molecule type" value="Genomic_DNA"/>
</dbReference>
<name>A0A136PIQ1_9ACTN</name>
<evidence type="ECO:0000313" key="3">
    <source>
        <dbReference type="Proteomes" id="UP000070620"/>
    </source>
</evidence>
<comment type="caution">
    <text evidence="2">The sequence shown here is derived from an EMBL/GenBank/DDBJ whole genome shotgun (WGS) entry which is preliminary data.</text>
</comment>
<sequence length="68" mass="6878">MHGLCNAYLSKNPGQREKALRAPGFARLVSAAGGVDRVEEFCSTPTPPGHAARDRGATGPGTGGADNG</sequence>
<accession>A0A136PIQ1</accession>
<feature type="compositionally biased region" description="Gly residues" evidence="1">
    <location>
        <begin position="58"/>
        <end position="68"/>
    </location>
</feature>
<proteinExistence type="predicted"/>
<reference evidence="2 3" key="1">
    <citation type="submission" date="2016-01" db="EMBL/GenBank/DDBJ databases">
        <title>Whole genome sequence and analysis of Micromonospora rosaria DSM 803, which can produce antibacterial substance rosamicin.</title>
        <authorList>
            <person name="Yang H."/>
            <person name="He X."/>
            <person name="Zhu D."/>
        </authorList>
    </citation>
    <scope>NUCLEOTIDE SEQUENCE [LARGE SCALE GENOMIC DNA]</scope>
    <source>
        <strain evidence="2 3">DSM 803</strain>
    </source>
</reference>
<dbReference type="AlphaFoldDB" id="A0A136PIQ1"/>
<evidence type="ECO:0000256" key="1">
    <source>
        <dbReference type="SAM" id="MobiDB-lite"/>
    </source>
</evidence>
<keyword evidence="3" id="KW-1185">Reference proteome</keyword>
<feature type="region of interest" description="Disordered" evidence="1">
    <location>
        <begin position="43"/>
        <end position="68"/>
    </location>
</feature>
<protein>
    <submittedName>
        <fullName evidence="2">Uncharacterized protein</fullName>
    </submittedName>
</protein>
<dbReference type="Proteomes" id="UP000070620">
    <property type="component" value="Unassembled WGS sequence"/>
</dbReference>
<organism evidence="2 3">
    <name type="scientific">Micromonospora rosaria</name>
    <dbReference type="NCBI Taxonomy" id="47874"/>
    <lineage>
        <taxon>Bacteria</taxon>
        <taxon>Bacillati</taxon>
        <taxon>Actinomycetota</taxon>
        <taxon>Actinomycetes</taxon>
        <taxon>Micromonosporales</taxon>
        <taxon>Micromonosporaceae</taxon>
        <taxon>Micromonospora</taxon>
    </lineage>
</organism>